<feature type="repeat" description="WD" evidence="3">
    <location>
        <begin position="906"/>
        <end position="947"/>
    </location>
</feature>
<evidence type="ECO:0000256" key="3">
    <source>
        <dbReference type="PROSITE-ProRule" id="PRU00221"/>
    </source>
</evidence>
<feature type="region of interest" description="Disordered" evidence="4">
    <location>
        <begin position="106"/>
        <end position="136"/>
    </location>
</feature>
<evidence type="ECO:0000256" key="2">
    <source>
        <dbReference type="ARBA" id="ARBA00022737"/>
    </source>
</evidence>
<dbReference type="PROSITE" id="PS50837">
    <property type="entry name" value="NACHT"/>
    <property type="match status" value="1"/>
</dbReference>
<reference evidence="6 7" key="1">
    <citation type="submission" date="2015-07" db="EMBL/GenBank/DDBJ databases">
        <authorList>
            <person name="Noorani M."/>
        </authorList>
    </citation>
    <scope>NUCLEOTIDE SEQUENCE [LARGE SCALE GENOMIC DNA]</scope>
    <source>
        <strain evidence="6">BBA 69670</strain>
    </source>
</reference>
<dbReference type="Proteomes" id="UP000044841">
    <property type="component" value="Unassembled WGS sequence"/>
</dbReference>
<dbReference type="GO" id="GO:1990234">
    <property type="term" value="C:transferase complex"/>
    <property type="evidence" value="ECO:0007669"/>
    <property type="project" value="UniProtKB-ARBA"/>
</dbReference>
<name>A0A0K6FYD2_9AGAM</name>
<dbReference type="CDD" id="cd00200">
    <property type="entry name" value="WD40"/>
    <property type="match status" value="1"/>
</dbReference>
<dbReference type="PANTHER" id="PTHR22847:SF637">
    <property type="entry name" value="WD REPEAT DOMAIN 5B"/>
    <property type="match status" value="1"/>
</dbReference>
<protein>
    <submittedName>
        <fullName evidence="6">Periodic tryptophan protein 2 homolog [Schizosaccharomyces pombe 972h-]</fullName>
    </submittedName>
</protein>
<dbReference type="EMBL" id="CYGV01001208">
    <property type="protein sequence ID" value="CUA70987.1"/>
    <property type="molecule type" value="Genomic_DNA"/>
</dbReference>
<proteinExistence type="predicted"/>
<feature type="region of interest" description="Disordered" evidence="4">
    <location>
        <begin position="1"/>
        <end position="58"/>
    </location>
</feature>
<feature type="compositionally biased region" description="Low complexity" evidence="4">
    <location>
        <begin position="1241"/>
        <end position="1251"/>
    </location>
</feature>
<evidence type="ECO:0000256" key="4">
    <source>
        <dbReference type="SAM" id="MobiDB-lite"/>
    </source>
</evidence>
<gene>
    <name evidence="6" type="ORF">RSOLAG22IIIB_09266</name>
</gene>
<dbReference type="Gene3D" id="2.130.10.10">
    <property type="entry name" value="YVTN repeat-like/Quinoprotein amine dehydrogenase"/>
    <property type="match status" value="3"/>
</dbReference>
<dbReference type="InterPro" id="IPR007111">
    <property type="entry name" value="NACHT_NTPase"/>
</dbReference>
<dbReference type="SUPFAM" id="SSF52540">
    <property type="entry name" value="P-loop containing nucleoside triphosphate hydrolases"/>
    <property type="match status" value="1"/>
</dbReference>
<dbReference type="Pfam" id="PF00400">
    <property type="entry name" value="WD40"/>
    <property type="match status" value="5"/>
</dbReference>
<organism evidence="6 7">
    <name type="scientific">Rhizoctonia solani</name>
    <dbReference type="NCBI Taxonomy" id="456999"/>
    <lineage>
        <taxon>Eukaryota</taxon>
        <taxon>Fungi</taxon>
        <taxon>Dikarya</taxon>
        <taxon>Basidiomycota</taxon>
        <taxon>Agaricomycotina</taxon>
        <taxon>Agaricomycetes</taxon>
        <taxon>Cantharellales</taxon>
        <taxon>Ceratobasidiaceae</taxon>
        <taxon>Rhizoctonia</taxon>
    </lineage>
</organism>
<evidence type="ECO:0000259" key="5">
    <source>
        <dbReference type="PROSITE" id="PS50837"/>
    </source>
</evidence>
<dbReference type="PANTHER" id="PTHR22847">
    <property type="entry name" value="WD40 REPEAT PROTEIN"/>
    <property type="match status" value="1"/>
</dbReference>
<keyword evidence="1 3" id="KW-0853">WD repeat</keyword>
<dbReference type="Gene3D" id="3.40.50.300">
    <property type="entry name" value="P-loop containing nucleotide triphosphate hydrolases"/>
    <property type="match status" value="1"/>
</dbReference>
<dbReference type="PROSITE" id="PS50082">
    <property type="entry name" value="WD_REPEATS_2"/>
    <property type="match status" value="2"/>
</dbReference>
<dbReference type="CDD" id="cd21037">
    <property type="entry name" value="MLKL_NTD"/>
    <property type="match status" value="1"/>
</dbReference>
<feature type="repeat" description="WD" evidence="3">
    <location>
        <begin position="1104"/>
        <end position="1138"/>
    </location>
</feature>
<feature type="region of interest" description="Disordered" evidence="4">
    <location>
        <begin position="1233"/>
        <end position="1255"/>
    </location>
</feature>
<dbReference type="InterPro" id="IPR015943">
    <property type="entry name" value="WD40/YVTN_repeat-like_dom_sf"/>
</dbReference>
<dbReference type="SUPFAM" id="SSF50978">
    <property type="entry name" value="WD40 repeat-like"/>
    <property type="match status" value="2"/>
</dbReference>
<dbReference type="InterPro" id="IPR001680">
    <property type="entry name" value="WD40_rpt"/>
</dbReference>
<dbReference type="Pfam" id="PF24883">
    <property type="entry name" value="NPHP3_N"/>
    <property type="match status" value="1"/>
</dbReference>
<evidence type="ECO:0000256" key="1">
    <source>
        <dbReference type="ARBA" id="ARBA00022574"/>
    </source>
</evidence>
<sequence length="1446" mass="159912">MNASSPSWPPFSSMDSSGSSKPRKGLRKLMDKLSVSRSRSRSRSPSQSFQVGPGTLSQPIERTEVIESSSHVSHLPTGATGAMMSIPIIVEPGDGGTALSAENLGNEKELPQTGKTEKEVNPRVPSGTDKPANRSPWKTLRTSLQFLHETSGVFPPLSSAVGILLSCIDGLQSVLKRRDDYDELATTLSVIIDSLKQHAGSMPASESGSLSNLALSLERCAMEIRTTLDRMTTGRFQNASTDEEELLRHYQRVQSLFQQLQINASLSTWSMVNEQSANTRLEGLRPVKQATYDSSLSIEVSRRGCTQGTRTAVLAELDAWLHDPNSASVYWMNGMAGTGKTTIAYTFCEQVDNRKQLAASFFCTRNSTDCRDTSRIIPTISYQLARYSVPYRSALCDVLGHNPDAGSKYVMKQFEQLLKDPLQQVTAAMPENLLVVIDALDECDSRNGIERVLDMLLRYAKEVPLKFLITSRPEYEIYNRMRLHQQSRVVIHLHDLESSLVQADIELYLTEELEFMSPTRTEIQQLAYRSGCLFIYAATLVRYILYGMRVANPRQRLQSVLSSTPQSGRNHAEIDALYKAILESALQEADMEEHEADDVKTVLQTVLFAQEPIGVETISVLGGLDDPERVLYALQPLRSVIHQSEETGLVSTLHASFPDFLLSSKRSGAFFCDVVQYSQPLAQRCFGVMKSQLRFNICALDSSFVSDDEVEDLESRIKLSITPTLAYACQYWANHLGMATRSGALSKMLNEFLSQRLLFWMEVLNLLKMMNSGIDMLHKTNTWIKQIGSPLPEKVLIQLIEDSYIFVTSFAGSASSRSTPHIYISCLPFCSRSSQVYKHYWKRTQGLLQLTGSLIDCRSSAAMSYWRDDAFIAGTFSSDGSRYLGGLDDAVVIRDVYNGAILVGPMLGHTSDVCACCFSSDGAQAISASKDGAIRVWDAYNGRLISGPFHYDTSRITVLDYRVNTADLGPVVFEYDTNFIRTIAWSPDGTRIAACFHAASTVYLWNAQTGMLIDALNLHTRLVTVVVMSPDGTLLASAADDVRLWNVHDGTPAARPYQGHTPSMVRSVTFSPDSSHVISASDDIQVWRISDGTIISKFGFQPNIRTVTITPDGTQVASGSGDGTICIWKVEDGALLAGPFYAINSRNLIDASITHLMYTLEGSRLLARDVDGIVTTWLASNILSSSHTPVIESPASKFYSASFSSDGKVIFTQDKTSTIKGWNIHDGSLTEVPDEGHHFPSSDTSSISSPDGKYTSVRTGDGVQVINTWDGSVVLGPWRNTTSQFSQDSTIIATGSLDHDYSVRLWDLKTRQLIAGPFAGDTSQPRYIALSPDNSSIATLSWDRRVLRIFNTFTRVLDITSTSDPQLDSASNSTPAQVYEGWDIRKDGWVTNSSSHLLYCMPFEFNEAWPSPHTSLIIMPHGTVQVPKQTLFLGESWNRCYRSDIE</sequence>
<dbReference type="InterPro" id="IPR059179">
    <property type="entry name" value="MLKL-like_MCAfunc"/>
</dbReference>
<feature type="domain" description="NACHT" evidence="5">
    <location>
        <begin position="328"/>
        <end position="473"/>
    </location>
</feature>
<feature type="compositionally biased region" description="Basic and acidic residues" evidence="4">
    <location>
        <begin position="106"/>
        <end position="121"/>
    </location>
</feature>
<accession>A0A0K6FYD2</accession>
<keyword evidence="7" id="KW-1185">Reference proteome</keyword>
<feature type="compositionally biased region" description="Low complexity" evidence="4">
    <location>
        <begin position="1"/>
        <end position="20"/>
    </location>
</feature>
<dbReference type="InterPro" id="IPR027417">
    <property type="entry name" value="P-loop_NTPase"/>
</dbReference>
<dbReference type="InterPro" id="IPR056884">
    <property type="entry name" value="NPHP3-like_N"/>
</dbReference>
<dbReference type="PROSITE" id="PS50294">
    <property type="entry name" value="WD_REPEATS_REGION"/>
    <property type="match status" value="2"/>
</dbReference>
<dbReference type="InterPro" id="IPR036322">
    <property type="entry name" value="WD40_repeat_dom_sf"/>
</dbReference>
<evidence type="ECO:0000313" key="6">
    <source>
        <dbReference type="EMBL" id="CUA70987.1"/>
    </source>
</evidence>
<keyword evidence="2" id="KW-0677">Repeat</keyword>
<dbReference type="SMART" id="SM00320">
    <property type="entry name" value="WD40"/>
    <property type="match status" value="8"/>
</dbReference>
<evidence type="ECO:0000313" key="7">
    <source>
        <dbReference type="Proteomes" id="UP000044841"/>
    </source>
</evidence>